<dbReference type="InterPro" id="IPR003598">
    <property type="entry name" value="Ig_sub2"/>
</dbReference>
<protein>
    <recommendedName>
        <fullName evidence="6">Ig-like domain-containing protein</fullName>
    </recommendedName>
</protein>
<dbReference type="InterPro" id="IPR036179">
    <property type="entry name" value="Ig-like_dom_sf"/>
</dbReference>
<proteinExistence type="predicted"/>
<keyword evidence="8" id="KW-1185">Reference proteome</keyword>
<dbReference type="InterPro" id="IPR013783">
    <property type="entry name" value="Ig-like_fold"/>
</dbReference>
<evidence type="ECO:0000313" key="8">
    <source>
        <dbReference type="Proteomes" id="UP000694393"/>
    </source>
</evidence>
<dbReference type="SMART" id="SM00409">
    <property type="entry name" value="IG"/>
    <property type="match status" value="2"/>
</dbReference>
<evidence type="ECO:0000256" key="4">
    <source>
        <dbReference type="ARBA" id="ARBA00023180"/>
    </source>
</evidence>
<dbReference type="Pfam" id="PF13927">
    <property type="entry name" value="Ig_3"/>
    <property type="match status" value="1"/>
</dbReference>
<sequence length="289" mass="32378">MSVLCPCFWIVWVFCIFLGILISQAKTPSHQVNGILGGSVLFSVDPSPATMVKKIEWSFSAGTAEKIQVAEFNGQKWERPDPTDRFKQRLEIYNTSLRIQALELNDSGTYEARITRVPITQEDWTFSLTVYEPVPEPKIRSVSLSSTSEGCNVTLQCEVSGRENMTVSWRRGNPPQDRSYSEQYQLAPGGRPLSLSLQPSSPDSTFTCTASNPVSQRSVSFDLQSVCQIKGEGFIANTNVAFYHLIYCHPSGKNQENWRSVTSLVKDFTRILLPPPESRQPIPSCRNLC</sequence>
<dbReference type="Proteomes" id="UP000694393">
    <property type="component" value="Unplaced"/>
</dbReference>
<dbReference type="PANTHER" id="PTHR12080">
    <property type="entry name" value="SIGNALING LYMPHOCYTIC ACTIVATION MOLECULE"/>
    <property type="match status" value="1"/>
</dbReference>
<dbReference type="PANTHER" id="PTHR12080:SF121">
    <property type="entry name" value="IG-LIKE DOMAIN-CONTAINING PROTEIN-RELATED"/>
    <property type="match status" value="1"/>
</dbReference>
<feature type="signal peptide" evidence="5">
    <location>
        <begin position="1"/>
        <end position="25"/>
    </location>
</feature>
<evidence type="ECO:0000256" key="3">
    <source>
        <dbReference type="ARBA" id="ARBA00023136"/>
    </source>
</evidence>
<reference evidence="7" key="1">
    <citation type="submission" date="2025-08" db="UniProtKB">
        <authorList>
            <consortium name="Ensembl"/>
        </authorList>
    </citation>
    <scope>IDENTIFICATION</scope>
</reference>
<organism evidence="7 8">
    <name type="scientific">Pelusios castaneus</name>
    <name type="common">West African mud turtle</name>
    <dbReference type="NCBI Taxonomy" id="367368"/>
    <lineage>
        <taxon>Eukaryota</taxon>
        <taxon>Metazoa</taxon>
        <taxon>Chordata</taxon>
        <taxon>Craniata</taxon>
        <taxon>Vertebrata</taxon>
        <taxon>Euteleostomi</taxon>
        <taxon>Archelosauria</taxon>
        <taxon>Testudinata</taxon>
        <taxon>Testudines</taxon>
        <taxon>Pleurodira</taxon>
        <taxon>Pelomedusidae</taxon>
        <taxon>Pelusios</taxon>
    </lineage>
</organism>
<keyword evidence="2 5" id="KW-0732">Signal</keyword>
<evidence type="ECO:0000313" key="7">
    <source>
        <dbReference type="Ensembl" id="ENSPCEP00000023347.1"/>
    </source>
</evidence>
<keyword evidence="4" id="KW-0325">Glycoprotein</keyword>
<evidence type="ECO:0000256" key="2">
    <source>
        <dbReference type="ARBA" id="ARBA00022729"/>
    </source>
</evidence>
<accession>A0A8C8VPL5</accession>
<dbReference type="CDD" id="cd00096">
    <property type="entry name" value="Ig"/>
    <property type="match status" value="1"/>
</dbReference>
<keyword evidence="3" id="KW-0472">Membrane</keyword>
<feature type="domain" description="Ig-like" evidence="6">
    <location>
        <begin position="137"/>
        <end position="220"/>
    </location>
</feature>
<dbReference type="Ensembl" id="ENSPCET00000024123.1">
    <property type="protein sequence ID" value="ENSPCEP00000023347.1"/>
    <property type="gene ID" value="ENSPCEG00000017710.1"/>
</dbReference>
<reference evidence="7" key="2">
    <citation type="submission" date="2025-09" db="UniProtKB">
        <authorList>
            <consortium name="Ensembl"/>
        </authorList>
    </citation>
    <scope>IDENTIFICATION</scope>
</reference>
<dbReference type="AlphaFoldDB" id="A0A8C8VPL5"/>
<dbReference type="InterPro" id="IPR007110">
    <property type="entry name" value="Ig-like_dom"/>
</dbReference>
<name>A0A8C8VPL5_9SAUR</name>
<comment type="subcellular location">
    <subcellularLocation>
        <location evidence="1">Membrane</location>
    </subcellularLocation>
</comment>
<dbReference type="InterPro" id="IPR015631">
    <property type="entry name" value="CD2/SLAM_rcpt"/>
</dbReference>
<dbReference type="Gene3D" id="2.60.40.10">
    <property type="entry name" value="Immunoglobulins"/>
    <property type="match status" value="2"/>
</dbReference>
<dbReference type="PROSITE" id="PS50835">
    <property type="entry name" value="IG_LIKE"/>
    <property type="match status" value="1"/>
</dbReference>
<dbReference type="SUPFAM" id="SSF48726">
    <property type="entry name" value="Immunoglobulin"/>
    <property type="match status" value="2"/>
</dbReference>
<evidence type="ECO:0000256" key="5">
    <source>
        <dbReference type="SAM" id="SignalP"/>
    </source>
</evidence>
<dbReference type="InterPro" id="IPR013106">
    <property type="entry name" value="Ig_V-set"/>
</dbReference>
<dbReference type="GO" id="GO:0016020">
    <property type="term" value="C:membrane"/>
    <property type="evidence" value="ECO:0007669"/>
    <property type="project" value="UniProtKB-SubCell"/>
</dbReference>
<feature type="chain" id="PRO_5046528644" description="Ig-like domain-containing protein" evidence="5">
    <location>
        <begin position="26"/>
        <end position="289"/>
    </location>
</feature>
<evidence type="ECO:0000256" key="1">
    <source>
        <dbReference type="ARBA" id="ARBA00004370"/>
    </source>
</evidence>
<dbReference type="Pfam" id="PF07686">
    <property type="entry name" value="V-set"/>
    <property type="match status" value="1"/>
</dbReference>
<evidence type="ECO:0000259" key="6">
    <source>
        <dbReference type="PROSITE" id="PS50835"/>
    </source>
</evidence>
<dbReference type="SMART" id="SM00408">
    <property type="entry name" value="IGc2"/>
    <property type="match status" value="1"/>
</dbReference>
<dbReference type="InterPro" id="IPR003599">
    <property type="entry name" value="Ig_sub"/>
</dbReference>